<reference evidence="1" key="1">
    <citation type="submission" date="2019-05" db="EMBL/GenBank/DDBJ databases">
        <title>Metatranscriptomic reconstruction reveals RNA viruses with the potential to shape carbon cycling in soil.</title>
        <authorList>
            <person name="Starr E.P."/>
            <person name="Nuccio E."/>
            <person name="Pett-Ridge J."/>
            <person name="Banfield J.F."/>
            <person name="Firestone M.K."/>
        </authorList>
    </citation>
    <scope>NUCLEOTIDE SEQUENCE</scope>
    <source>
        <strain evidence="1">H2_Rhizo_31_scaffold_354</strain>
    </source>
</reference>
<accession>A0A514D1Y1</accession>
<dbReference type="EMBL" id="MN033503">
    <property type="protein sequence ID" value="QDH87605.1"/>
    <property type="molecule type" value="Genomic_RNA"/>
</dbReference>
<name>A0A514D1Y1_9VIRU</name>
<sequence>MFSDPQSVTIGTAQSLPRTGISGNAGTFTKDDGTVALGIAHSQSKRGRVRSTARIDYSKIVADPLITGTNLRLSASAYIVIDKPINGFTVAEQVQLITGLTTWLTSSTNANATKLGGGEV</sequence>
<evidence type="ECO:0000313" key="1">
    <source>
        <dbReference type="EMBL" id="QDH87605.1"/>
    </source>
</evidence>
<gene>
    <name evidence="1" type="ORF">H2Rhizo31354_000002</name>
</gene>
<proteinExistence type="predicted"/>
<protein>
    <submittedName>
        <fullName evidence="1">Uncharacterized protein</fullName>
    </submittedName>
</protein>
<organism evidence="1">
    <name type="scientific">Leviviridae sp</name>
    <dbReference type="NCBI Taxonomy" id="2027243"/>
    <lineage>
        <taxon>Viruses</taxon>
        <taxon>Riboviria</taxon>
        <taxon>Orthornavirae</taxon>
        <taxon>Lenarviricota</taxon>
        <taxon>Leviviricetes</taxon>
        <taxon>Norzivirales</taxon>
        <taxon>Fiersviridae</taxon>
    </lineage>
</organism>